<feature type="compositionally biased region" description="Basic residues" evidence="1">
    <location>
        <begin position="57"/>
        <end position="78"/>
    </location>
</feature>
<evidence type="ECO:0000313" key="2">
    <source>
        <dbReference type="EMBL" id="KAJ2900634.1"/>
    </source>
</evidence>
<comment type="caution">
    <text evidence="2">The sequence shown here is derived from an EMBL/GenBank/DDBJ whole genome shotgun (WGS) entry which is preliminary data.</text>
</comment>
<gene>
    <name evidence="2" type="ORF">MKZ38_002293</name>
</gene>
<organism evidence="2 3">
    <name type="scientific">Zalerion maritima</name>
    <dbReference type="NCBI Taxonomy" id="339359"/>
    <lineage>
        <taxon>Eukaryota</taxon>
        <taxon>Fungi</taxon>
        <taxon>Dikarya</taxon>
        <taxon>Ascomycota</taxon>
        <taxon>Pezizomycotina</taxon>
        <taxon>Sordariomycetes</taxon>
        <taxon>Lulworthiomycetidae</taxon>
        <taxon>Lulworthiales</taxon>
        <taxon>Lulworthiaceae</taxon>
        <taxon>Zalerion</taxon>
    </lineage>
</organism>
<sequence>MESRTVAKIDHGGKKYVIFVPDPPGEDSHHIRHTRRQPVASGTITPVVEQHTPSKTKTAKQRAGAQRRQRGRRQRRRERIAESKYKTPRWIREMQSGWFEVDWDVAKCCPVLEKTGMALREQDFRLHDFRLHDGIPMQLHQCDLDGCFGVARYFRYLKDALNFAFGLYGMYYNGSTSEWPMDVLAEMGLFFETYEFVAYMGRLADSVGTLSLMLPPELGMPWQVKQARIEKERTKEDQLAPLTTRMLDNMGFEDVCLYIALWDKKS</sequence>
<dbReference type="EMBL" id="JAKWBI020000168">
    <property type="protein sequence ID" value="KAJ2900634.1"/>
    <property type="molecule type" value="Genomic_DNA"/>
</dbReference>
<proteinExistence type="predicted"/>
<accession>A0AAD5RP32</accession>
<name>A0AAD5RP32_9PEZI</name>
<evidence type="ECO:0000313" key="3">
    <source>
        <dbReference type="Proteomes" id="UP001201980"/>
    </source>
</evidence>
<feature type="region of interest" description="Disordered" evidence="1">
    <location>
        <begin position="21"/>
        <end position="82"/>
    </location>
</feature>
<keyword evidence="3" id="KW-1185">Reference proteome</keyword>
<protein>
    <submittedName>
        <fullName evidence="2">Uncharacterized protein</fullName>
    </submittedName>
</protein>
<evidence type="ECO:0000256" key="1">
    <source>
        <dbReference type="SAM" id="MobiDB-lite"/>
    </source>
</evidence>
<reference evidence="2" key="1">
    <citation type="submission" date="2022-07" db="EMBL/GenBank/DDBJ databases">
        <title>Draft genome sequence of Zalerion maritima ATCC 34329, a (micro)plastics degrading marine fungus.</title>
        <authorList>
            <person name="Paco A."/>
            <person name="Goncalves M.F.M."/>
            <person name="Rocha-Santos T.A.P."/>
            <person name="Alves A."/>
        </authorList>
    </citation>
    <scope>NUCLEOTIDE SEQUENCE</scope>
    <source>
        <strain evidence="2">ATCC 34329</strain>
    </source>
</reference>
<dbReference type="Proteomes" id="UP001201980">
    <property type="component" value="Unassembled WGS sequence"/>
</dbReference>
<dbReference type="AlphaFoldDB" id="A0AAD5RP32"/>